<dbReference type="Proteomes" id="UP000830375">
    <property type="component" value="Unassembled WGS sequence"/>
</dbReference>
<dbReference type="SUPFAM" id="SSF53098">
    <property type="entry name" value="Ribonuclease H-like"/>
    <property type="match status" value="1"/>
</dbReference>
<evidence type="ECO:0000256" key="2">
    <source>
        <dbReference type="ARBA" id="ARBA00022771"/>
    </source>
</evidence>
<dbReference type="Pfam" id="PF02892">
    <property type="entry name" value="zf-BED"/>
    <property type="match status" value="1"/>
</dbReference>
<evidence type="ECO:0000256" key="3">
    <source>
        <dbReference type="ARBA" id="ARBA00022833"/>
    </source>
</evidence>
<gene>
    <name evidence="8" type="ORF">H4Q32_001698</name>
</gene>
<dbReference type="InterPro" id="IPR036236">
    <property type="entry name" value="Znf_C2H2_sf"/>
</dbReference>
<keyword evidence="4" id="KW-0805">Transcription regulation</keyword>
<sequence length="581" mass="65037">MAEGGTLPTIYPPSKRVKSEVWKYFGFQKNAEGLLIEDGFPLCKTCGRKVAAKHGNTSNMFAHIRDNHPLQFREIKSGHASSSAGSSSAEAIVQPTVQEAFQRQASYGPSSHRAKEINHAIAYCIAKDMIPIYTVAKPGFLKLMKTTVPLYKVPSQKFFSKTELPKMYNSLKEDVGKRIAQGKWYAATTDLWTSSGGSVFPEDHTADNISEFFDNMLQEWGINKEFFVSITTDNATNMKKAFETSDTTTFPGQWFGCFGHNLNLAISKALKIQRVDTAVRSCRHLVQGFSRSWKRRRELRNKQEALNVPQRSLIHDVVTRWGSTQKMLQRFIEQQQAVCAVLATERGAWHLMPKDADIAVIEQVLQILQPLSAFTDALASESRVSLSALRPVLSHIISDILEVKNEDSALTIDLKRVMKSDLESRYSVDAKKVMDLTSFVDPRFKGSFSDDLDATVNCSCPMPGLGWEHQVYPKEENTLNLFPLYHHIVSPDPSFNTLAPLCEGKTDQGPDSQPDYHDKYHMNPTHNEQAVSVLQYFLSKPINTHLWRLYPPISNLVSNTIGALVVGSRGRGTDSLTSAVS</sequence>
<keyword evidence="3" id="KW-0862">Zinc</keyword>
<keyword evidence="5" id="KW-0804">Transcription</keyword>
<keyword evidence="1" id="KW-0479">Metal-binding</keyword>
<dbReference type="PROSITE" id="PS50808">
    <property type="entry name" value="ZF_BED"/>
    <property type="match status" value="1"/>
</dbReference>
<evidence type="ECO:0000256" key="1">
    <source>
        <dbReference type="ARBA" id="ARBA00022723"/>
    </source>
</evidence>
<dbReference type="SUPFAM" id="SSF57667">
    <property type="entry name" value="beta-beta-alpha zinc fingers"/>
    <property type="match status" value="1"/>
</dbReference>
<dbReference type="GO" id="GO:0016874">
    <property type="term" value="F:ligase activity"/>
    <property type="evidence" value="ECO:0007669"/>
    <property type="project" value="UniProtKB-KW"/>
</dbReference>
<dbReference type="EMBL" id="JACTAM010000007">
    <property type="protein sequence ID" value="KAI2662760.1"/>
    <property type="molecule type" value="Genomic_DNA"/>
</dbReference>
<evidence type="ECO:0000256" key="6">
    <source>
        <dbReference type="PROSITE-ProRule" id="PRU00027"/>
    </source>
</evidence>
<keyword evidence="9" id="KW-1185">Reference proteome</keyword>
<feature type="domain" description="BED-type" evidence="7">
    <location>
        <begin position="16"/>
        <end position="75"/>
    </location>
</feature>
<keyword evidence="8" id="KW-0436">Ligase</keyword>
<comment type="caution">
    <text evidence="8">The sequence shown here is derived from an EMBL/GenBank/DDBJ whole genome shotgun (WGS) entry which is preliminary data.</text>
</comment>
<dbReference type="PANTHER" id="PTHR46481">
    <property type="entry name" value="ZINC FINGER BED DOMAIN-CONTAINING PROTEIN 4"/>
    <property type="match status" value="1"/>
</dbReference>
<dbReference type="PANTHER" id="PTHR46481:SF9">
    <property type="entry name" value="ZINC FINGER BED DOMAIN-CONTAINING PROTEIN 1-LIKE"/>
    <property type="match status" value="1"/>
</dbReference>
<evidence type="ECO:0000259" key="7">
    <source>
        <dbReference type="PROSITE" id="PS50808"/>
    </source>
</evidence>
<dbReference type="SMART" id="SM00614">
    <property type="entry name" value="ZnF_BED"/>
    <property type="match status" value="1"/>
</dbReference>
<reference evidence="8 9" key="1">
    <citation type="submission" date="2022-01" db="EMBL/GenBank/DDBJ databases">
        <title>A high-quality chromosome-level genome assembly of rohu carp, Labeo rohita.</title>
        <authorList>
            <person name="Arick M.A. II"/>
            <person name="Hsu C.-Y."/>
            <person name="Magbanua Z."/>
            <person name="Pechanova O."/>
            <person name="Grover C."/>
            <person name="Miller E."/>
            <person name="Thrash A."/>
            <person name="Ezzel L."/>
            <person name="Alam S."/>
            <person name="Benzie J."/>
            <person name="Hamilton M."/>
            <person name="Karsi A."/>
            <person name="Lawrence M.L."/>
            <person name="Peterson D.G."/>
        </authorList>
    </citation>
    <scope>NUCLEOTIDE SEQUENCE [LARGE SCALE GENOMIC DNA]</scope>
    <source>
        <strain evidence="9">BAU-BD-2019</strain>
        <tissue evidence="8">Blood</tissue>
    </source>
</reference>
<protein>
    <submittedName>
        <fullName evidence="8">E3 SUMO-protein ligase ZBED1</fullName>
    </submittedName>
</protein>
<dbReference type="InterPro" id="IPR052035">
    <property type="entry name" value="ZnF_BED_domain_contain"/>
</dbReference>
<organism evidence="8 9">
    <name type="scientific">Labeo rohita</name>
    <name type="common">Indian major carp</name>
    <name type="synonym">Cyprinus rohita</name>
    <dbReference type="NCBI Taxonomy" id="84645"/>
    <lineage>
        <taxon>Eukaryota</taxon>
        <taxon>Metazoa</taxon>
        <taxon>Chordata</taxon>
        <taxon>Craniata</taxon>
        <taxon>Vertebrata</taxon>
        <taxon>Euteleostomi</taxon>
        <taxon>Actinopterygii</taxon>
        <taxon>Neopterygii</taxon>
        <taxon>Teleostei</taxon>
        <taxon>Ostariophysi</taxon>
        <taxon>Cypriniformes</taxon>
        <taxon>Cyprinidae</taxon>
        <taxon>Labeoninae</taxon>
        <taxon>Labeonini</taxon>
        <taxon>Labeo</taxon>
    </lineage>
</organism>
<accession>A0ABQ8MJB1</accession>
<evidence type="ECO:0000256" key="4">
    <source>
        <dbReference type="ARBA" id="ARBA00023015"/>
    </source>
</evidence>
<evidence type="ECO:0000313" key="8">
    <source>
        <dbReference type="EMBL" id="KAI2662760.1"/>
    </source>
</evidence>
<dbReference type="InterPro" id="IPR003656">
    <property type="entry name" value="Znf_BED"/>
</dbReference>
<name>A0ABQ8MJB1_LABRO</name>
<dbReference type="InterPro" id="IPR012337">
    <property type="entry name" value="RNaseH-like_sf"/>
</dbReference>
<keyword evidence="2 6" id="KW-0863">Zinc-finger</keyword>
<evidence type="ECO:0000256" key="5">
    <source>
        <dbReference type="ARBA" id="ARBA00023163"/>
    </source>
</evidence>
<evidence type="ECO:0000313" key="9">
    <source>
        <dbReference type="Proteomes" id="UP000830375"/>
    </source>
</evidence>
<proteinExistence type="predicted"/>
<dbReference type="SUPFAM" id="SSF140996">
    <property type="entry name" value="Hermes dimerisation domain"/>
    <property type="match status" value="1"/>
</dbReference>